<organism evidence="1">
    <name type="scientific">uncultured Thermomicrobiales bacterium</name>
    <dbReference type="NCBI Taxonomy" id="1645740"/>
    <lineage>
        <taxon>Bacteria</taxon>
        <taxon>Pseudomonadati</taxon>
        <taxon>Thermomicrobiota</taxon>
        <taxon>Thermomicrobia</taxon>
        <taxon>Thermomicrobiales</taxon>
        <taxon>environmental samples</taxon>
    </lineage>
</organism>
<accession>A0A6J4V078</accession>
<dbReference type="AlphaFoldDB" id="A0A6J4V078"/>
<sequence>MSVSPLSAATASFTDRVARLHAELARDGVPMADMRRAPSLELAMAGVPDVGARPAPRSAGVEPLEGPIEARPVAPLPVGASRLRYFLDGAQRTLPCWRVGLAPVIATIAAAAVLRRDAAGRCDIVPGTLRLEHAWLIPRRLDDPRLSPIIDRIEAAGGRIVDTLALDPSEAPDAAEPVVADYARLVELAYAAGLKVRNTLESDLLRDWAANPTPAVDEEWIVVDGRLHTAVPRAIGLVKQFADTYLGGGDAETLLGLLPGHRTTAFHPTDRFRGVGLDPEGGGPGPDARTLWYLRLWDAAGLDARHALIRIEAGPDVRETARIDELSAWLMAERTPRAVADARWATLLYPVHYLERILKRRLEADTRGWPGA</sequence>
<dbReference type="EMBL" id="CADCWL010000101">
    <property type="protein sequence ID" value="CAA9565412.1"/>
    <property type="molecule type" value="Genomic_DNA"/>
</dbReference>
<dbReference type="InterPro" id="IPR012337">
    <property type="entry name" value="RNaseH-like_sf"/>
</dbReference>
<reference evidence="1" key="1">
    <citation type="submission" date="2020-02" db="EMBL/GenBank/DDBJ databases">
        <authorList>
            <person name="Meier V. D."/>
        </authorList>
    </citation>
    <scope>NUCLEOTIDE SEQUENCE</scope>
    <source>
        <strain evidence="1">AVDCRST_MAG19</strain>
    </source>
</reference>
<gene>
    <name evidence="1" type="ORF">AVDCRST_MAG19-2207</name>
</gene>
<protein>
    <submittedName>
        <fullName evidence="1">Uncharacterized protein</fullName>
    </submittedName>
</protein>
<name>A0A6J4V078_9BACT</name>
<dbReference type="SUPFAM" id="SSF53098">
    <property type="entry name" value="Ribonuclease H-like"/>
    <property type="match status" value="1"/>
</dbReference>
<evidence type="ECO:0000313" key="1">
    <source>
        <dbReference type="EMBL" id="CAA9565412.1"/>
    </source>
</evidence>
<proteinExistence type="predicted"/>